<evidence type="ECO:0000313" key="2">
    <source>
        <dbReference type="EMBL" id="CCC40518.1"/>
    </source>
</evidence>
<evidence type="ECO:0000256" key="1">
    <source>
        <dbReference type="SAM" id="Phobius"/>
    </source>
</evidence>
<protein>
    <submittedName>
        <fullName evidence="2">Uncharacterized protein</fullName>
    </submittedName>
</protein>
<dbReference type="Proteomes" id="UP000007954">
    <property type="component" value="Chromosome"/>
</dbReference>
<dbReference type="HOGENOM" id="CLU_117968_0_0_2"/>
<feature type="transmembrane region" description="Helical" evidence="1">
    <location>
        <begin position="110"/>
        <end position="134"/>
    </location>
</feature>
<keyword evidence="1" id="KW-0812">Transmembrane</keyword>
<keyword evidence="1" id="KW-0472">Membrane</keyword>
<organism evidence="2 3">
    <name type="scientific">Haloquadratum walsbyi (strain DSM 16854 / JCM 12705 / C23)</name>
    <dbReference type="NCBI Taxonomy" id="768065"/>
    <lineage>
        <taxon>Archaea</taxon>
        <taxon>Methanobacteriati</taxon>
        <taxon>Methanobacteriota</taxon>
        <taxon>Stenosarchaea group</taxon>
        <taxon>Halobacteria</taxon>
        <taxon>Halobacteriales</taxon>
        <taxon>Haloferacaceae</taxon>
        <taxon>Haloquadratum</taxon>
    </lineage>
</organism>
<gene>
    <name evidence="2" type="ordered locus">Hqrw_2685</name>
</gene>
<feature type="transmembrane region" description="Helical" evidence="1">
    <location>
        <begin position="49"/>
        <end position="69"/>
    </location>
</feature>
<evidence type="ECO:0000313" key="3">
    <source>
        <dbReference type="Proteomes" id="UP000007954"/>
    </source>
</evidence>
<proteinExistence type="predicted"/>
<sequence>MTERSQEQSTDAIDTTDTDRRWRKSMSVINSLLQWASVTVHAIRHRRRLGLLVSIVGSIYFGLYLWGIGHLAPGLGGWGLTVVSNPLATFTTPALGPFSYRPIARLQIGAFTYLFSFNSVIGLALAILVGMNVAGSVLLWRQPTTCGLRGASGGILAGVPGLISGTACCGPIILLVVGIQASGVIITAFELLVPAAIGILTISLVVIGRQIEQIP</sequence>
<dbReference type="AlphaFoldDB" id="G0LL78"/>
<feature type="transmembrane region" description="Helical" evidence="1">
    <location>
        <begin position="75"/>
        <end position="98"/>
    </location>
</feature>
<dbReference type="KEGG" id="hwc:Hqrw_2685"/>
<dbReference type="GeneID" id="12447424"/>
<accession>G0LL78</accession>
<dbReference type="RefSeq" id="WP_014556125.1">
    <property type="nucleotide sequence ID" value="NC_017459.1"/>
</dbReference>
<keyword evidence="1" id="KW-1133">Transmembrane helix</keyword>
<name>G0LL78_HALWC</name>
<reference evidence="2 3" key="1">
    <citation type="journal article" date="2011" name="PLoS ONE">
        <title>Haloquadratum walsbyi: limited diversity in a global pond.</title>
        <authorList>
            <person name="Dyall-Smith M."/>
            <person name="Pfeiffer F."/>
            <person name="Klee K."/>
            <person name="Palm P."/>
            <person name="Gross K."/>
            <person name="Schuster S.C."/>
            <person name="Rampp M."/>
            <person name="Oesterhelt D."/>
        </authorList>
    </citation>
    <scope>NUCLEOTIDE SEQUENCE [LARGE SCALE GENOMIC DNA]</scope>
    <source>
        <strain evidence="3">DSM 16854 / JCM 12705 / C23</strain>
    </source>
</reference>
<feature type="transmembrane region" description="Helical" evidence="1">
    <location>
        <begin position="184"/>
        <end position="207"/>
    </location>
</feature>
<dbReference type="OrthoDB" id="203146at2157"/>
<dbReference type="EMBL" id="FR746099">
    <property type="protein sequence ID" value="CCC40518.1"/>
    <property type="molecule type" value="Genomic_DNA"/>
</dbReference>
<feature type="transmembrane region" description="Helical" evidence="1">
    <location>
        <begin position="154"/>
        <end position="177"/>
    </location>
</feature>